<accession>A0A0C3GMF6</accession>
<evidence type="ECO:0000313" key="2">
    <source>
        <dbReference type="EMBL" id="KIM97300.1"/>
    </source>
</evidence>
<proteinExistence type="predicted"/>
<feature type="region of interest" description="Disordered" evidence="1">
    <location>
        <begin position="1"/>
        <end position="62"/>
    </location>
</feature>
<feature type="compositionally biased region" description="Polar residues" evidence="1">
    <location>
        <begin position="1"/>
        <end position="39"/>
    </location>
</feature>
<organism evidence="2 3">
    <name type="scientific">Oidiodendron maius (strain Zn)</name>
    <dbReference type="NCBI Taxonomy" id="913774"/>
    <lineage>
        <taxon>Eukaryota</taxon>
        <taxon>Fungi</taxon>
        <taxon>Dikarya</taxon>
        <taxon>Ascomycota</taxon>
        <taxon>Pezizomycotina</taxon>
        <taxon>Leotiomycetes</taxon>
        <taxon>Leotiomycetes incertae sedis</taxon>
        <taxon>Myxotrichaceae</taxon>
        <taxon>Oidiodendron</taxon>
    </lineage>
</organism>
<dbReference type="AlphaFoldDB" id="A0A0C3GMF6"/>
<reference evidence="3" key="2">
    <citation type="submission" date="2015-01" db="EMBL/GenBank/DDBJ databases">
        <title>Evolutionary Origins and Diversification of the Mycorrhizal Mutualists.</title>
        <authorList>
            <consortium name="DOE Joint Genome Institute"/>
            <consortium name="Mycorrhizal Genomics Consortium"/>
            <person name="Kohler A."/>
            <person name="Kuo A."/>
            <person name="Nagy L.G."/>
            <person name="Floudas D."/>
            <person name="Copeland A."/>
            <person name="Barry K.W."/>
            <person name="Cichocki N."/>
            <person name="Veneault-Fourrey C."/>
            <person name="LaButti K."/>
            <person name="Lindquist E.A."/>
            <person name="Lipzen A."/>
            <person name="Lundell T."/>
            <person name="Morin E."/>
            <person name="Murat C."/>
            <person name="Riley R."/>
            <person name="Ohm R."/>
            <person name="Sun H."/>
            <person name="Tunlid A."/>
            <person name="Henrissat B."/>
            <person name="Grigoriev I.V."/>
            <person name="Hibbett D.S."/>
            <person name="Martin F."/>
        </authorList>
    </citation>
    <scope>NUCLEOTIDE SEQUENCE [LARGE SCALE GENOMIC DNA]</scope>
    <source>
        <strain evidence="3">Zn</strain>
    </source>
</reference>
<name>A0A0C3GMF6_OIDMZ</name>
<dbReference type="Proteomes" id="UP000054321">
    <property type="component" value="Unassembled WGS sequence"/>
</dbReference>
<evidence type="ECO:0000256" key="1">
    <source>
        <dbReference type="SAM" id="MobiDB-lite"/>
    </source>
</evidence>
<evidence type="ECO:0000313" key="3">
    <source>
        <dbReference type="Proteomes" id="UP000054321"/>
    </source>
</evidence>
<dbReference type="EMBL" id="KN832882">
    <property type="protein sequence ID" value="KIM97300.1"/>
    <property type="molecule type" value="Genomic_DNA"/>
</dbReference>
<dbReference type="InParanoid" id="A0A0C3GMF6"/>
<keyword evidence="3" id="KW-1185">Reference proteome</keyword>
<sequence length="103" mass="11316">MGRFQSSLAGSSQLLVDLGSTPNSQATQSLGPSPDQGQPSMSSLSSDDMRRDYDPTLGSLNVGKESWSDQFEAFYPTDDISPFAQYGSVRDHNDMKFLDDMLR</sequence>
<reference evidence="2 3" key="1">
    <citation type="submission" date="2014-04" db="EMBL/GenBank/DDBJ databases">
        <authorList>
            <consortium name="DOE Joint Genome Institute"/>
            <person name="Kuo A."/>
            <person name="Martino E."/>
            <person name="Perotto S."/>
            <person name="Kohler A."/>
            <person name="Nagy L.G."/>
            <person name="Floudas D."/>
            <person name="Copeland A."/>
            <person name="Barry K.W."/>
            <person name="Cichocki N."/>
            <person name="Veneault-Fourrey C."/>
            <person name="LaButti K."/>
            <person name="Lindquist E.A."/>
            <person name="Lipzen A."/>
            <person name="Lundell T."/>
            <person name="Morin E."/>
            <person name="Murat C."/>
            <person name="Sun H."/>
            <person name="Tunlid A."/>
            <person name="Henrissat B."/>
            <person name="Grigoriev I.V."/>
            <person name="Hibbett D.S."/>
            <person name="Martin F."/>
            <person name="Nordberg H.P."/>
            <person name="Cantor M.N."/>
            <person name="Hua S.X."/>
        </authorList>
    </citation>
    <scope>NUCLEOTIDE SEQUENCE [LARGE SCALE GENOMIC DNA]</scope>
    <source>
        <strain evidence="2 3">Zn</strain>
    </source>
</reference>
<dbReference type="HOGENOM" id="CLU_2264500_0_0_1"/>
<gene>
    <name evidence="2" type="ORF">OIDMADRAFT_20502</name>
</gene>
<protein>
    <submittedName>
        <fullName evidence="2">Uncharacterized protein</fullName>
    </submittedName>
</protein>